<proteinExistence type="predicted"/>
<evidence type="ECO:0000256" key="7">
    <source>
        <dbReference type="ARBA" id="ARBA00045681"/>
    </source>
</evidence>
<name>A0ABD2WCL8_9HYME</name>
<evidence type="ECO:0000256" key="3">
    <source>
        <dbReference type="ARBA" id="ARBA00022946"/>
    </source>
</evidence>
<keyword evidence="4" id="KW-0408">Iron</keyword>
<dbReference type="AlphaFoldDB" id="A0ABD2WCL8"/>
<comment type="function">
    <text evidence="7">Mitochondrial ribosome (mitoribosome) assembly factor. Binds at the interface of the head and body domains of the mitochondrial small ribosomal subunit (mt-SSU), occluding the mRNA channel and preventing compaction of the head domain towards the body. Probable inactive methyltransferase: retains the characteristic folding and ability to bind S-adenosyl-L-methionine, but it probably lost its methyltransferase activity.</text>
</comment>
<evidence type="ECO:0000256" key="1">
    <source>
        <dbReference type="ARBA" id="ARBA00004173"/>
    </source>
</evidence>
<reference evidence="9 10" key="1">
    <citation type="journal article" date="2024" name="bioRxiv">
        <title>A reference genome for Trichogramma kaykai: A tiny desert-dwelling parasitoid wasp with competing sex-ratio distorters.</title>
        <authorList>
            <person name="Culotta J."/>
            <person name="Lindsey A.R."/>
        </authorList>
    </citation>
    <scope>NUCLEOTIDE SEQUENCE [LARGE SCALE GENOMIC DNA]</scope>
    <source>
        <strain evidence="9 10">KSX58</strain>
    </source>
</reference>
<keyword evidence="10" id="KW-1185">Reference proteome</keyword>
<dbReference type="InterPro" id="IPR052571">
    <property type="entry name" value="Mt_RNA_Methyltransferase"/>
</dbReference>
<evidence type="ECO:0000256" key="8">
    <source>
        <dbReference type="SAM" id="MobiDB-lite"/>
    </source>
</evidence>
<evidence type="ECO:0008006" key="11">
    <source>
        <dbReference type="Google" id="ProtNLM"/>
    </source>
</evidence>
<evidence type="ECO:0000256" key="4">
    <source>
        <dbReference type="ARBA" id="ARBA00023004"/>
    </source>
</evidence>
<dbReference type="Gene3D" id="3.40.50.150">
    <property type="entry name" value="Vaccinia Virus protein VP39"/>
    <property type="match status" value="1"/>
</dbReference>
<dbReference type="Proteomes" id="UP001627154">
    <property type="component" value="Unassembled WGS sequence"/>
</dbReference>
<evidence type="ECO:0000256" key="2">
    <source>
        <dbReference type="ARBA" id="ARBA00022723"/>
    </source>
</evidence>
<keyword evidence="2" id="KW-0479">Metal-binding</keyword>
<dbReference type="PANTHER" id="PTHR13184">
    <property type="entry name" value="37S RIBOSOMAL PROTEIN S22"/>
    <property type="match status" value="1"/>
</dbReference>
<gene>
    <name evidence="9" type="ORF">TKK_014435</name>
</gene>
<organism evidence="9 10">
    <name type="scientific">Trichogramma kaykai</name>
    <dbReference type="NCBI Taxonomy" id="54128"/>
    <lineage>
        <taxon>Eukaryota</taxon>
        <taxon>Metazoa</taxon>
        <taxon>Ecdysozoa</taxon>
        <taxon>Arthropoda</taxon>
        <taxon>Hexapoda</taxon>
        <taxon>Insecta</taxon>
        <taxon>Pterygota</taxon>
        <taxon>Neoptera</taxon>
        <taxon>Endopterygota</taxon>
        <taxon>Hymenoptera</taxon>
        <taxon>Apocrita</taxon>
        <taxon>Proctotrupomorpha</taxon>
        <taxon>Chalcidoidea</taxon>
        <taxon>Trichogrammatidae</taxon>
        <taxon>Trichogramma</taxon>
    </lineage>
</organism>
<dbReference type="InterPro" id="IPR029063">
    <property type="entry name" value="SAM-dependent_MTases_sf"/>
</dbReference>
<evidence type="ECO:0000313" key="9">
    <source>
        <dbReference type="EMBL" id="KAL3390707.1"/>
    </source>
</evidence>
<keyword evidence="5" id="KW-0411">Iron-sulfur</keyword>
<evidence type="ECO:0000256" key="6">
    <source>
        <dbReference type="ARBA" id="ARBA00023128"/>
    </source>
</evidence>
<keyword evidence="3" id="KW-0809">Transit peptide</keyword>
<comment type="subcellular location">
    <subcellularLocation>
        <location evidence="1">Mitochondrion</location>
    </subcellularLocation>
</comment>
<dbReference type="InterPro" id="IPR015324">
    <property type="entry name" value="Ribosomal_Rsm22-like"/>
</dbReference>
<feature type="region of interest" description="Disordered" evidence="8">
    <location>
        <begin position="489"/>
        <end position="529"/>
    </location>
</feature>
<keyword evidence="6" id="KW-0496">Mitochondrion</keyword>
<dbReference type="Pfam" id="PF09243">
    <property type="entry name" value="Rsm22"/>
    <property type="match status" value="1"/>
</dbReference>
<dbReference type="SUPFAM" id="SSF53335">
    <property type="entry name" value="S-adenosyl-L-methionine-dependent methyltransferases"/>
    <property type="match status" value="1"/>
</dbReference>
<evidence type="ECO:0000313" key="10">
    <source>
        <dbReference type="Proteomes" id="UP001627154"/>
    </source>
</evidence>
<dbReference type="EMBL" id="JBJJXI010000116">
    <property type="protein sequence ID" value="KAL3390707.1"/>
    <property type="molecule type" value="Genomic_DNA"/>
</dbReference>
<comment type="caution">
    <text evidence="9">The sequence shown here is derived from an EMBL/GenBank/DDBJ whole genome shotgun (WGS) entry which is preliminary data.</text>
</comment>
<dbReference type="GO" id="GO:0046872">
    <property type="term" value="F:metal ion binding"/>
    <property type="evidence" value="ECO:0007669"/>
    <property type="project" value="UniProtKB-KW"/>
</dbReference>
<evidence type="ECO:0000256" key="5">
    <source>
        <dbReference type="ARBA" id="ARBA00023014"/>
    </source>
</evidence>
<protein>
    <recommendedName>
        <fullName evidence="11">Methyltransferase-like protein 17, mitochondrial</fullName>
    </recommendedName>
</protein>
<sequence>MRVSHLFGKFKLSSATQIRWQTSSTAKYKLIDEVEKLIEDNKIKPRKHPGIVKRGTVEMPKWIVSAIEQCLQDVQDKPLLLRERQTFSNYLFSRRLPLGDSDVKKMYREIEYNILAKKYGDLETIDDEFEIEKRRKIIKGEAVNKLKQCVYDWKPIEYNAYKSYLYMITRSVPEYAVLDTIFKEIQLRNPTFNPKSIFDFGSGVGSVLWAALERWNTINEYMGIDISADMCDLSEKIISLRPKKYKKAFFRQFLPVSNLQHDIVVSAYSLMELESAKSRLEVIAKLWKKTNQYLIIVEQGTNAGYKLVLEARDFVNYLMDTDYYQDQKHFIFSPCPHKNPCPRLLQNKGFPCNFGIQYMPLRLLGPQRQNFELYSYVVLKKGNPTSEDNWSRIVRPTLVRKNHVRCRMCTSEGQLEEVVVTKSRHGKPFYRCAKASGWGDRLSIEPNPSYEGADAVVVTPNENEETDISASFESVDVSFKEEDPFAAGYKEAIPRPEKLKRGKNNLESSDIESQDLKPIYTSETPYVSK</sequence>
<dbReference type="GO" id="GO:0051536">
    <property type="term" value="F:iron-sulfur cluster binding"/>
    <property type="evidence" value="ECO:0007669"/>
    <property type="project" value="UniProtKB-KW"/>
</dbReference>
<dbReference type="PANTHER" id="PTHR13184:SF5">
    <property type="entry name" value="METHYLTRANSFERASE-LIKE PROTEIN 17, MITOCHONDRIAL"/>
    <property type="match status" value="1"/>
</dbReference>
<dbReference type="GO" id="GO:0005739">
    <property type="term" value="C:mitochondrion"/>
    <property type="evidence" value="ECO:0007669"/>
    <property type="project" value="UniProtKB-SubCell"/>
</dbReference>
<accession>A0ABD2WCL8</accession>